<evidence type="ECO:0000256" key="3">
    <source>
        <dbReference type="ARBA" id="ARBA00022737"/>
    </source>
</evidence>
<evidence type="ECO:0000256" key="2">
    <source>
        <dbReference type="ARBA" id="ARBA00022490"/>
    </source>
</evidence>
<dbReference type="GO" id="GO:2000143">
    <property type="term" value="P:negative regulation of DNA-templated transcription initiation"/>
    <property type="evidence" value="ECO:0007669"/>
    <property type="project" value="TreeGrafter"/>
</dbReference>
<dbReference type="InterPro" id="IPR020603">
    <property type="entry name" value="MraZ_dom"/>
</dbReference>
<dbReference type="NCBIfam" id="TIGR00242">
    <property type="entry name" value="division/cell wall cluster transcriptional repressor MraZ"/>
    <property type="match status" value="1"/>
</dbReference>
<dbReference type="InterPro" id="IPR035644">
    <property type="entry name" value="MraZ_C"/>
</dbReference>
<keyword evidence="4 7" id="KW-0805">Transcription regulation</keyword>
<feature type="domain" description="SpoVT-AbrB" evidence="8">
    <location>
        <begin position="95"/>
        <end position="138"/>
    </location>
</feature>
<dbReference type="CDD" id="cd16321">
    <property type="entry name" value="MraZ_C"/>
    <property type="match status" value="1"/>
</dbReference>
<dbReference type="SUPFAM" id="SSF89447">
    <property type="entry name" value="AbrB/MazE/MraZ-like"/>
    <property type="match status" value="1"/>
</dbReference>
<comment type="similarity">
    <text evidence="7">Belongs to the MraZ family.</text>
</comment>
<protein>
    <recommendedName>
        <fullName evidence="1 7">Transcriptional regulator MraZ</fullName>
    </recommendedName>
</protein>
<dbReference type="HAMAP" id="MF_01008">
    <property type="entry name" value="MraZ"/>
    <property type="match status" value="1"/>
</dbReference>
<dbReference type="GO" id="GO:0051301">
    <property type="term" value="P:cell division"/>
    <property type="evidence" value="ECO:0007669"/>
    <property type="project" value="UniProtKB-KW"/>
</dbReference>
<evidence type="ECO:0000259" key="8">
    <source>
        <dbReference type="PROSITE" id="PS51740"/>
    </source>
</evidence>
<keyword evidence="5 7" id="KW-0238">DNA-binding</keyword>
<keyword evidence="3" id="KW-0677">Repeat</keyword>
<dbReference type="Proteomes" id="UP000095780">
    <property type="component" value="Unassembled WGS sequence"/>
</dbReference>
<keyword evidence="6 7" id="KW-0804">Transcription</keyword>
<evidence type="ECO:0000256" key="1">
    <source>
        <dbReference type="ARBA" id="ARBA00013860"/>
    </source>
</evidence>
<dbReference type="Gene3D" id="3.40.1550.20">
    <property type="entry name" value="Transcriptional regulator MraZ domain"/>
    <property type="match status" value="1"/>
</dbReference>
<evidence type="ECO:0000256" key="4">
    <source>
        <dbReference type="ARBA" id="ARBA00023015"/>
    </source>
</evidence>
<dbReference type="AlphaFoldDB" id="A0A174Z5N5"/>
<comment type="subcellular location">
    <subcellularLocation>
        <location evidence="7">Cytoplasm</location>
        <location evidence="7">Nucleoid</location>
    </subcellularLocation>
</comment>
<evidence type="ECO:0000256" key="5">
    <source>
        <dbReference type="ARBA" id="ARBA00023125"/>
    </source>
</evidence>
<dbReference type="GO" id="GO:0009295">
    <property type="term" value="C:nucleoid"/>
    <property type="evidence" value="ECO:0007669"/>
    <property type="project" value="UniProtKB-SubCell"/>
</dbReference>
<sequence length="164" mass="18805">MTLKWWKVELNGRKWGAIVMLMGEYNHTIDAKGRLIVPAKFREVLGDEFVVTKGLDNCLFVYPNDEWQKFEEKLQTLPLTNKNARQFTRFFLAGAASVEVDKQGRILLPSVLREFAGLEKDVVLVGVASRIEIWSKDRWLQSISTYDDDMDEVAANMESLGFSI</sequence>
<dbReference type="InterPro" id="IPR007159">
    <property type="entry name" value="SpoVT-AbrB_dom"/>
</dbReference>
<evidence type="ECO:0000313" key="10">
    <source>
        <dbReference type="Proteomes" id="UP000095780"/>
    </source>
</evidence>
<dbReference type="InterPro" id="IPR003444">
    <property type="entry name" value="MraZ"/>
</dbReference>
<dbReference type="Pfam" id="PF02381">
    <property type="entry name" value="MraZ"/>
    <property type="match status" value="2"/>
</dbReference>
<dbReference type="CDD" id="cd16320">
    <property type="entry name" value="MraZ_N"/>
    <property type="match status" value="1"/>
</dbReference>
<organism evidence="9 10">
    <name type="scientific">Lachnospira eligens</name>
    <dbReference type="NCBI Taxonomy" id="39485"/>
    <lineage>
        <taxon>Bacteria</taxon>
        <taxon>Bacillati</taxon>
        <taxon>Bacillota</taxon>
        <taxon>Clostridia</taxon>
        <taxon>Lachnospirales</taxon>
        <taxon>Lachnospiraceae</taxon>
        <taxon>Lachnospira</taxon>
    </lineage>
</organism>
<proteinExistence type="inferred from homology"/>
<name>A0A174Z5N5_9FIRM</name>
<dbReference type="EMBL" id="CZBV01000002">
    <property type="protein sequence ID" value="CUQ81262.1"/>
    <property type="molecule type" value="Genomic_DNA"/>
</dbReference>
<comment type="subunit">
    <text evidence="7">Forms oligomers.</text>
</comment>
<dbReference type="PANTHER" id="PTHR34701:SF1">
    <property type="entry name" value="TRANSCRIPTIONAL REGULATOR MRAZ"/>
    <property type="match status" value="1"/>
</dbReference>
<gene>
    <name evidence="7 9" type="primary">mraZ</name>
    <name evidence="9" type="ORF">ERS852492_00695</name>
</gene>
<evidence type="ECO:0000313" key="9">
    <source>
        <dbReference type="EMBL" id="CUQ81262.1"/>
    </source>
</evidence>
<accession>A0A174Z5N5</accession>
<evidence type="ECO:0000256" key="7">
    <source>
        <dbReference type="HAMAP-Rule" id="MF_01008"/>
    </source>
</evidence>
<dbReference type="PANTHER" id="PTHR34701">
    <property type="entry name" value="TRANSCRIPTIONAL REGULATOR MRAZ"/>
    <property type="match status" value="1"/>
</dbReference>
<feature type="domain" description="SpoVT-AbrB" evidence="8">
    <location>
        <begin position="24"/>
        <end position="66"/>
    </location>
</feature>
<dbReference type="FunFam" id="3.40.1550.20:FF:000002">
    <property type="entry name" value="Transcriptional regulator MraZ"/>
    <property type="match status" value="1"/>
</dbReference>
<dbReference type="OMA" id="ECELDGN"/>
<dbReference type="GO" id="GO:0003700">
    <property type="term" value="F:DNA-binding transcription factor activity"/>
    <property type="evidence" value="ECO:0007669"/>
    <property type="project" value="UniProtKB-UniRule"/>
</dbReference>
<dbReference type="GO" id="GO:0005737">
    <property type="term" value="C:cytoplasm"/>
    <property type="evidence" value="ECO:0007669"/>
    <property type="project" value="UniProtKB-UniRule"/>
</dbReference>
<evidence type="ECO:0000256" key="6">
    <source>
        <dbReference type="ARBA" id="ARBA00023163"/>
    </source>
</evidence>
<dbReference type="GO" id="GO:0000976">
    <property type="term" value="F:transcription cis-regulatory region binding"/>
    <property type="evidence" value="ECO:0007669"/>
    <property type="project" value="TreeGrafter"/>
</dbReference>
<reference evidence="9 10" key="1">
    <citation type="submission" date="2015-09" db="EMBL/GenBank/DDBJ databases">
        <authorList>
            <consortium name="Pathogen Informatics"/>
        </authorList>
    </citation>
    <scope>NUCLEOTIDE SEQUENCE [LARGE SCALE GENOMIC DNA]</scope>
    <source>
        <strain evidence="9 10">2789STDY5834878</strain>
    </source>
</reference>
<dbReference type="PROSITE" id="PS51740">
    <property type="entry name" value="SPOVT_ABRB"/>
    <property type="match status" value="2"/>
</dbReference>
<keyword evidence="9" id="KW-0132">Cell division</keyword>
<dbReference type="InterPro" id="IPR037914">
    <property type="entry name" value="SpoVT-AbrB_sf"/>
</dbReference>
<dbReference type="InterPro" id="IPR038619">
    <property type="entry name" value="MraZ_sf"/>
</dbReference>
<dbReference type="InterPro" id="IPR035642">
    <property type="entry name" value="MraZ_N"/>
</dbReference>
<keyword evidence="9" id="KW-0131">Cell cycle</keyword>
<keyword evidence="2 7" id="KW-0963">Cytoplasm</keyword>